<accession>A0AAN4ZFI6</accession>
<comment type="caution">
    <text evidence="1">The sequence shown here is derived from an EMBL/GenBank/DDBJ whole genome shotgun (WGS) entry which is preliminary data.</text>
</comment>
<reference evidence="2" key="1">
    <citation type="submission" date="2022-10" db="EMBL/GenBank/DDBJ databases">
        <title>Genome assembly of Pristionchus species.</title>
        <authorList>
            <person name="Yoshida K."/>
            <person name="Sommer R.J."/>
        </authorList>
    </citation>
    <scope>NUCLEOTIDE SEQUENCE [LARGE SCALE GENOMIC DNA]</scope>
    <source>
        <strain evidence="2">RS5460</strain>
    </source>
</reference>
<protein>
    <submittedName>
        <fullName evidence="1">Uncharacterized protein</fullName>
    </submittedName>
</protein>
<dbReference type="AlphaFoldDB" id="A0AAN4ZFI6"/>
<sequence length="64" mass="7302">MLVLRFIATTMAYVEPILLMVRHTSISRKVIAIITRGRTQPNHRPSEISTNAATRSYFDALKKD</sequence>
<dbReference type="Proteomes" id="UP001328107">
    <property type="component" value="Unassembled WGS sequence"/>
</dbReference>
<evidence type="ECO:0000313" key="1">
    <source>
        <dbReference type="EMBL" id="GMR38549.1"/>
    </source>
</evidence>
<name>A0AAN4ZFI6_9BILA</name>
<dbReference type="EMBL" id="BTRK01000002">
    <property type="protein sequence ID" value="GMR38549.1"/>
    <property type="molecule type" value="Genomic_DNA"/>
</dbReference>
<keyword evidence="2" id="KW-1185">Reference proteome</keyword>
<organism evidence="1 2">
    <name type="scientific">Pristionchus mayeri</name>
    <dbReference type="NCBI Taxonomy" id="1317129"/>
    <lineage>
        <taxon>Eukaryota</taxon>
        <taxon>Metazoa</taxon>
        <taxon>Ecdysozoa</taxon>
        <taxon>Nematoda</taxon>
        <taxon>Chromadorea</taxon>
        <taxon>Rhabditida</taxon>
        <taxon>Rhabditina</taxon>
        <taxon>Diplogasteromorpha</taxon>
        <taxon>Diplogasteroidea</taxon>
        <taxon>Neodiplogasteridae</taxon>
        <taxon>Pristionchus</taxon>
    </lineage>
</organism>
<gene>
    <name evidence="1" type="ORF">PMAYCL1PPCAC_08745</name>
</gene>
<evidence type="ECO:0000313" key="2">
    <source>
        <dbReference type="Proteomes" id="UP001328107"/>
    </source>
</evidence>
<proteinExistence type="predicted"/>
<feature type="non-terminal residue" evidence="1">
    <location>
        <position position="64"/>
    </location>
</feature>